<comment type="caution">
    <text evidence="1">The sequence shown here is derived from an EMBL/GenBank/DDBJ whole genome shotgun (WGS) entry which is preliminary data.</text>
</comment>
<reference evidence="1 2" key="1">
    <citation type="submission" date="2017-02" db="EMBL/GenBank/DDBJ databases">
        <title>Whole genome sequencing of Metallibacterium scheffleri DSM 24874 (T).</title>
        <authorList>
            <person name="Kumar S."/>
            <person name="Patil P."/>
            <person name="Patil P.B."/>
        </authorList>
    </citation>
    <scope>NUCLEOTIDE SEQUENCE [LARGE SCALE GENOMIC DNA]</scope>
    <source>
        <strain evidence="1 2">DSM 24874</strain>
    </source>
</reference>
<dbReference type="Proteomes" id="UP000307749">
    <property type="component" value="Unassembled WGS sequence"/>
</dbReference>
<gene>
    <name evidence="1" type="ORF">B1806_02425</name>
</gene>
<evidence type="ECO:0000313" key="1">
    <source>
        <dbReference type="EMBL" id="THD11744.1"/>
    </source>
</evidence>
<name>A0A4S3KTY7_9GAMM</name>
<dbReference type="STRING" id="993689.GCA_002077135_01560"/>
<dbReference type="EMBL" id="MWQO01000007">
    <property type="protein sequence ID" value="THD11744.1"/>
    <property type="molecule type" value="Genomic_DNA"/>
</dbReference>
<protein>
    <submittedName>
        <fullName evidence="1">Uncharacterized protein</fullName>
    </submittedName>
</protein>
<organism evidence="1 2">
    <name type="scientific">Metallibacterium scheffleri</name>
    <dbReference type="NCBI Taxonomy" id="993689"/>
    <lineage>
        <taxon>Bacteria</taxon>
        <taxon>Pseudomonadati</taxon>
        <taxon>Pseudomonadota</taxon>
        <taxon>Gammaproteobacteria</taxon>
        <taxon>Lysobacterales</taxon>
        <taxon>Rhodanobacteraceae</taxon>
        <taxon>Metallibacterium</taxon>
    </lineage>
</organism>
<accession>A0A4S3KTY7</accession>
<proteinExistence type="predicted"/>
<keyword evidence="2" id="KW-1185">Reference proteome</keyword>
<dbReference type="AlphaFoldDB" id="A0A4S3KTY7"/>
<sequence>MAATSEMLLALRNPDSGWLATLIIALAEAQADPGFTSHHQALFADLCQGQPISPVLRAAALQRSLDFERRLAREEDGLAAAG</sequence>
<evidence type="ECO:0000313" key="2">
    <source>
        <dbReference type="Proteomes" id="UP000307749"/>
    </source>
</evidence>